<dbReference type="PROSITE" id="PS00982">
    <property type="entry name" value="PHYTOENE_DH"/>
    <property type="match status" value="1"/>
</dbReference>
<comment type="subcellular location">
    <subcellularLocation>
        <location evidence="2">Membrane</location>
        <topology evidence="2">Single-pass membrane protein</topology>
    </subcellularLocation>
</comment>
<dbReference type="PANTHER" id="PTHR43734">
    <property type="entry name" value="PHYTOENE DESATURASE"/>
    <property type="match status" value="1"/>
</dbReference>
<evidence type="ECO:0000256" key="1">
    <source>
        <dbReference type="ARBA" id="ARBA00001911"/>
    </source>
</evidence>
<keyword evidence="21" id="KW-1185">Reference proteome</keyword>
<dbReference type="InterPro" id="IPR008150">
    <property type="entry name" value="Phytoene_DH_bac_CS"/>
</dbReference>
<evidence type="ECO:0000256" key="9">
    <source>
        <dbReference type="ARBA" id="ARBA00023002"/>
    </source>
</evidence>
<dbReference type="PANTHER" id="PTHR43734:SF1">
    <property type="entry name" value="PHYTOENE DESATURASE"/>
    <property type="match status" value="1"/>
</dbReference>
<organism evidence="20 21">
    <name type="scientific">Fusarium sarcochroum</name>
    <dbReference type="NCBI Taxonomy" id="1208366"/>
    <lineage>
        <taxon>Eukaryota</taxon>
        <taxon>Fungi</taxon>
        <taxon>Dikarya</taxon>
        <taxon>Ascomycota</taxon>
        <taxon>Pezizomycotina</taxon>
        <taxon>Sordariomycetes</taxon>
        <taxon>Hypocreomycetidae</taxon>
        <taxon>Hypocreales</taxon>
        <taxon>Nectriaceae</taxon>
        <taxon>Fusarium</taxon>
        <taxon>Fusarium lateritium species complex</taxon>
    </lineage>
</organism>
<dbReference type="GO" id="GO:0016166">
    <property type="term" value="F:phytoene dehydrogenase activity"/>
    <property type="evidence" value="ECO:0007669"/>
    <property type="project" value="UniProtKB-ARBA"/>
</dbReference>
<keyword evidence="9 17" id="KW-0560">Oxidoreductase</keyword>
<evidence type="ECO:0000256" key="15">
    <source>
        <dbReference type="ARBA" id="ARBA00052475"/>
    </source>
</evidence>
<gene>
    <name evidence="20" type="ORF">FSARC_14763</name>
</gene>
<evidence type="ECO:0000256" key="11">
    <source>
        <dbReference type="ARBA" id="ARBA00034551"/>
    </source>
</evidence>
<dbReference type="Gene3D" id="3.50.50.60">
    <property type="entry name" value="FAD/NAD(P)-binding domain"/>
    <property type="match status" value="2"/>
</dbReference>
<evidence type="ECO:0000256" key="3">
    <source>
        <dbReference type="ARBA" id="ARBA00004829"/>
    </source>
</evidence>
<evidence type="ECO:0000256" key="17">
    <source>
        <dbReference type="RuleBase" id="RU362075"/>
    </source>
</evidence>
<dbReference type="GO" id="GO:0016117">
    <property type="term" value="P:carotenoid biosynthetic process"/>
    <property type="evidence" value="ECO:0007669"/>
    <property type="project" value="UniProtKB-KW"/>
</dbReference>
<comment type="pathway">
    <text evidence="3 17">Carotenoid biosynthesis.</text>
</comment>
<evidence type="ECO:0000313" key="20">
    <source>
        <dbReference type="EMBL" id="KAF4944095.1"/>
    </source>
</evidence>
<proteinExistence type="inferred from homology"/>
<comment type="caution">
    <text evidence="20">The sequence shown here is derived from an EMBL/GenBank/DDBJ whole genome shotgun (WGS) entry which is preliminary data.</text>
</comment>
<sequence length="575" mass="63628">MTQSNKQQKSVIVIGAGVGGVSTAARLAKAGFKVTIVEKNDFTGGRCSLIHHDGYRFDQGPSLLLLPRFFHEIFQDLGTSLTAEGVELLKCEPNYNIWFGDGSSFEMSTDLTKMKKSIEAVEGIDGFERYLGFLQESHRHYEVSVESVLRRNFPSILSLARPEVLFNLFNIHPLESIWTRASKYFWTERLRRVFTFGSMYMGMSPFDAPGTYSLLQYTELAEGIMYPRGGFHKVVEALVKVGQRLGVEYRLSTDVQSISIDQATGKTNGVVLGDGTLLQSDIVISNADLVYTYNNLLPKTSYADSLSKRETSCSSISFYWSASKVIPELNAHNIFLADEYQESFDSIFKEHLIPTKPSFYVNVPSRIDPSAAPEGKDSVVVLVPVGHLLSDSAGTHRGLSKSTGKSEDVVNSGQDWEKMISLARDTVIATMRARIGVDLTPLITHEIINTPYTWQEKFNLDKGAILGLSHSIMNVLAFRPGTQHSKYKNLYFAGASTHPGTGVPVCIAGSKIVAEQILRDSGYKSHEIPWTQNNTKSPKSGLDKMQDTSALTLFQAFLGALVAILLAYYYLVIAA</sequence>
<comment type="cofactor">
    <cofactor evidence="1">
        <name>NAD(+)</name>
        <dbReference type="ChEBI" id="CHEBI:57540"/>
    </cofactor>
</comment>
<evidence type="ECO:0000256" key="10">
    <source>
        <dbReference type="ARBA" id="ARBA00023136"/>
    </source>
</evidence>
<evidence type="ECO:0000313" key="21">
    <source>
        <dbReference type="Proteomes" id="UP000622797"/>
    </source>
</evidence>
<evidence type="ECO:0000256" key="14">
    <source>
        <dbReference type="ARBA" id="ARBA00051928"/>
    </source>
</evidence>
<dbReference type="InterPro" id="IPR036188">
    <property type="entry name" value="FAD/NAD-bd_sf"/>
</dbReference>
<dbReference type="InterPro" id="IPR002937">
    <property type="entry name" value="Amino_oxidase"/>
</dbReference>
<evidence type="ECO:0000256" key="6">
    <source>
        <dbReference type="ARBA" id="ARBA00022692"/>
    </source>
</evidence>
<keyword evidence="10 18" id="KW-0472">Membrane</keyword>
<dbReference type="SUPFAM" id="SSF51905">
    <property type="entry name" value="FAD/NAD(P)-binding domain"/>
    <property type="match status" value="1"/>
</dbReference>
<evidence type="ECO:0000256" key="8">
    <source>
        <dbReference type="ARBA" id="ARBA00022989"/>
    </source>
</evidence>
<evidence type="ECO:0000256" key="7">
    <source>
        <dbReference type="ARBA" id="ARBA00022746"/>
    </source>
</evidence>
<feature type="transmembrane region" description="Helical" evidence="18">
    <location>
        <begin position="553"/>
        <end position="572"/>
    </location>
</feature>
<keyword evidence="7 17" id="KW-0125">Carotenoid biosynthesis</keyword>
<dbReference type="Proteomes" id="UP000622797">
    <property type="component" value="Unassembled WGS sequence"/>
</dbReference>
<evidence type="ECO:0000259" key="19">
    <source>
        <dbReference type="Pfam" id="PF01593"/>
    </source>
</evidence>
<accession>A0A8H4SR16</accession>
<evidence type="ECO:0000256" key="4">
    <source>
        <dbReference type="ARBA" id="ARBA00006046"/>
    </source>
</evidence>
<reference evidence="20" key="1">
    <citation type="journal article" date="2020" name="BMC Genomics">
        <title>Correction to: Identification and distribution of gene clusters required for synthesis of sphingolipid metabolism inhibitors in diverse species of the filamentous fungus Fusarium.</title>
        <authorList>
            <person name="Kim H.S."/>
            <person name="Lohmar J.M."/>
            <person name="Busman M."/>
            <person name="Brown D.W."/>
            <person name="Naumann T.A."/>
            <person name="Divon H.H."/>
            <person name="Lysoe E."/>
            <person name="Uhlig S."/>
            <person name="Proctor R.H."/>
        </authorList>
    </citation>
    <scope>NUCLEOTIDE SEQUENCE</scope>
    <source>
        <strain evidence="20">NRRL 20472</strain>
    </source>
</reference>
<evidence type="ECO:0000256" key="16">
    <source>
        <dbReference type="ARBA" id="ARBA00078033"/>
    </source>
</evidence>
<comment type="catalytic activity">
    <reaction evidence="15">
        <text>15-cis-phytoene + A = all-trans-phytofluene + AH2</text>
        <dbReference type="Rhea" id="RHEA:30603"/>
        <dbReference type="ChEBI" id="CHEBI:13193"/>
        <dbReference type="ChEBI" id="CHEBI:17499"/>
        <dbReference type="ChEBI" id="CHEBI:27787"/>
        <dbReference type="ChEBI" id="CHEBI:28129"/>
    </reaction>
    <physiologicalReaction direction="left-to-right" evidence="15">
        <dbReference type="Rhea" id="RHEA:30604"/>
    </physiologicalReaction>
</comment>
<comment type="similarity">
    <text evidence="4 17">Belongs to the carotenoid/retinoid oxidoreductase family.</text>
</comment>
<evidence type="ECO:0000256" key="18">
    <source>
        <dbReference type="SAM" id="Phobius"/>
    </source>
</evidence>
<dbReference type="NCBIfam" id="TIGR02734">
    <property type="entry name" value="crtI_fam"/>
    <property type="match status" value="1"/>
</dbReference>
<dbReference type="EMBL" id="JABEXW010001390">
    <property type="protein sequence ID" value="KAF4944095.1"/>
    <property type="molecule type" value="Genomic_DNA"/>
</dbReference>
<name>A0A8H4SR16_9HYPO</name>
<comment type="catalytic activity">
    <reaction evidence="12">
        <text>all-trans-neurosporene + A = all-trans-lycopene + AH2</text>
        <dbReference type="Rhea" id="RHEA:30623"/>
        <dbReference type="ChEBI" id="CHEBI:13193"/>
        <dbReference type="ChEBI" id="CHEBI:15948"/>
        <dbReference type="ChEBI" id="CHEBI:16833"/>
        <dbReference type="ChEBI" id="CHEBI:17499"/>
    </reaction>
    <physiologicalReaction direction="left-to-right" evidence="12">
        <dbReference type="Rhea" id="RHEA:30624"/>
    </physiologicalReaction>
</comment>
<evidence type="ECO:0000256" key="5">
    <source>
        <dbReference type="ARBA" id="ARBA00013293"/>
    </source>
</evidence>
<dbReference type="OrthoDB" id="7777654at2759"/>
<reference evidence="20" key="2">
    <citation type="submission" date="2020-05" db="EMBL/GenBank/DDBJ databases">
        <authorList>
            <person name="Kim H.-S."/>
            <person name="Proctor R.H."/>
            <person name="Brown D.W."/>
        </authorList>
    </citation>
    <scope>NUCLEOTIDE SEQUENCE</scope>
    <source>
        <strain evidence="20">NRRL 20472</strain>
    </source>
</reference>
<evidence type="ECO:0000256" key="12">
    <source>
        <dbReference type="ARBA" id="ARBA00051356"/>
    </source>
</evidence>
<keyword evidence="8 18" id="KW-1133">Transmembrane helix</keyword>
<evidence type="ECO:0000256" key="13">
    <source>
        <dbReference type="ARBA" id="ARBA00051545"/>
    </source>
</evidence>
<dbReference type="FunFam" id="3.50.50.60:FF:000171">
    <property type="entry name" value="zeta-carotene-forming phytoene desaturase"/>
    <property type="match status" value="1"/>
</dbReference>
<evidence type="ECO:0000256" key="2">
    <source>
        <dbReference type="ARBA" id="ARBA00004167"/>
    </source>
</evidence>
<feature type="domain" description="Amine oxidase" evidence="19">
    <location>
        <begin position="19"/>
        <end position="384"/>
    </location>
</feature>
<comment type="catalytic activity">
    <reaction evidence="14">
        <text>all-trans-zeta-carotene + A = all-trans-neurosporene + AH2</text>
        <dbReference type="Rhea" id="RHEA:30611"/>
        <dbReference type="ChEBI" id="CHEBI:13193"/>
        <dbReference type="ChEBI" id="CHEBI:16833"/>
        <dbReference type="ChEBI" id="CHEBI:17499"/>
        <dbReference type="ChEBI" id="CHEBI:28068"/>
    </reaction>
    <physiologicalReaction direction="left-to-right" evidence="14">
        <dbReference type="Rhea" id="RHEA:30612"/>
    </physiologicalReaction>
</comment>
<dbReference type="AlphaFoldDB" id="A0A8H4SR16"/>
<dbReference type="Pfam" id="PF01593">
    <property type="entry name" value="Amino_oxidase"/>
    <property type="match status" value="1"/>
</dbReference>
<dbReference type="GO" id="GO:0016020">
    <property type="term" value="C:membrane"/>
    <property type="evidence" value="ECO:0007669"/>
    <property type="project" value="UniProtKB-SubCell"/>
</dbReference>
<keyword evidence="6 18" id="KW-0812">Transmembrane</keyword>
<comment type="catalytic activity">
    <reaction evidence="13">
        <text>all-trans-phytofluene + A = all-trans-zeta-carotene + AH2</text>
        <dbReference type="Rhea" id="RHEA:30607"/>
        <dbReference type="ChEBI" id="CHEBI:13193"/>
        <dbReference type="ChEBI" id="CHEBI:17499"/>
        <dbReference type="ChEBI" id="CHEBI:28068"/>
        <dbReference type="ChEBI" id="CHEBI:28129"/>
    </reaction>
    <physiologicalReaction direction="left-to-right" evidence="13">
        <dbReference type="Rhea" id="RHEA:30608"/>
    </physiologicalReaction>
</comment>
<dbReference type="InterPro" id="IPR014105">
    <property type="entry name" value="Carotenoid/retinoid_OxRdtase"/>
</dbReference>
<protein>
    <recommendedName>
        <fullName evidence="5">Phytoene desaturase</fullName>
    </recommendedName>
    <alternativeName>
        <fullName evidence="16">Carotenoid biosynthesis cluster protein B</fullName>
    </alternativeName>
    <alternativeName>
        <fullName evidence="11">Phytoene desaturase (3,4-didehydrolycopene-forming)</fullName>
    </alternativeName>
</protein>